<evidence type="ECO:0000313" key="3">
    <source>
        <dbReference type="Proteomes" id="UP000016605"/>
    </source>
</evidence>
<dbReference type="AlphaFoldDB" id="U2RX71"/>
<dbReference type="EMBL" id="AWVQ01000043">
    <property type="protein sequence ID" value="ERK73119.1"/>
    <property type="molecule type" value="Genomic_DNA"/>
</dbReference>
<evidence type="ECO:0000256" key="1">
    <source>
        <dbReference type="SAM" id="MobiDB-lite"/>
    </source>
</evidence>
<evidence type="ECO:0000313" key="2">
    <source>
        <dbReference type="EMBL" id="ERK73119.1"/>
    </source>
</evidence>
<organism evidence="2 3">
    <name type="scientific">Leifsonia aquatica ATCC 14665</name>
    <dbReference type="NCBI Taxonomy" id="1358026"/>
    <lineage>
        <taxon>Bacteria</taxon>
        <taxon>Bacillati</taxon>
        <taxon>Actinomycetota</taxon>
        <taxon>Actinomycetes</taxon>
        <taxon>Micrococcales</taxon>
        <taxon>Microbacteriaceae</taxon>
        <taxon>Leifsonia</taxon>
    </lineage>
</organism>
<feature type="region of interest" description="Disordered" evidence="1">
    <location>
        <begin position="48"/>
        <end position="87"/>
    </location>
</feature>
<name>U2RX71_LEIAQ</name>
<gene>
    <name evidence="2" type="ORF">N136_00514</name>
</gene>
<feature type="compositionally biased region" description="Polar residues" evidence="1">
    <location>
        <begin position="57"/>
        <end position="68"/>
    </location>
</feature>
<comment type="caution">
    <text evidence="2">The sequence shown here is derived from an EMBL/GenBank/DDBJ whole genome shotgun (WGS) entry which is preliminary data.</text>
</comment>
<dbReference type="HOGENOM" id="CLU_2479536_0_0_11"/>
<sequence length="87" mass="9187">MPSPDGDESSPGGLESGCSRCAVGGYSQSYPLMCLQYRSDLRPFVSQAGDNFGPHGNLSTGCGSNSTPGIRRRNTARRRDGSCKSRA</sequence>
<accession>U2RX71</accession>
<protein>
    <submittedName>
        <fullName evidence="2">Uncharacterized protein</fullName>
    </submittedName>
</protein>
<proteinExistence type="predicted"/>
<dbReference type="Proteomes" id="UP000016605">
    <property type="component" value="Unassembled WGS sequence"/>
</dbReference>
<dbReference type="PATRIC" id="fig|1358026.3.peg.445"/>
<reference evidence="2 3" key="1">
    <citation type="submission" date="2013-08" db="EMBL/GenBank/DDBJ databases">
        <authorList>
            <person name="Weinstock G."/>
            <person name="Sodergren E."/>
            <person name="Wylie T."/>
            <person name="Fulton L."/>
            <person name="Fulton R."/>
            <person name="Fronick C."/>
            <person name="O'Laughlin M."/>
            <person name="Godfrey J."/>
            <person name="Miner T."/>
            <person name="Herter B."/>
            <person name="Appelbaum E."/>
            <person name="Cordes M."/>
            <person name="Lek S."/>
            <person name="Wollam A."/>
            <person name="Pepin K.H."/>
            <person name="Palsikar V.B."/>
            <person name="Mitreva M."/>
            <person name="Wilson R.K."/>
        </authorList>
    </citation>
    <scope>NUCLEOTIDE SEQUENCE [LARGE SCALE GENOMIC DNA]</scope>
    <source>
        <strain evidence="2 3">ATCC 14665</strain>
    </source>
</reference>
<feature type="compositionally biased region" description="Basic and acidic residues" evidence="1">
    <location>
        <begin position="77"/>
        <end position="87"/>
    </location>
</feature>